<name>A0A067MAB5_BOTB1</name>
<evidence type="ECO:0000313" key="3">
    <source>
        <dbReference type="EMBL" id="KDQ12504.1"/>
    </source>
</evidence>
<organism evidence="3 4">
    <name type="scientific">Botryobasidium botryosum (strain FD-172 SS1)</name>
    <dbReference type="NCBI Taxonomy" id="930990"/>
    <lineage>
        <taxon>Eukaryota</taxon>
        <taxon>Fungi</taxon>
        <taxon>Dikarya</taxon>
        <taxon>Basidiomycota</taxon>
        <taxon>Agaricomycotina</taxon>
        <taxon>Agaricomycetes</taxon>
        <taxon>Cantharellales</taxon>
        <taxon>Botryobasidiaceae</taxon>
        <taxon>Botryobasidium</taxon>
    </lineage>
</organism>
<feature type="chain" id="PRO_5001641129" evidence="2">
    <location>
        <begin position="20"/>
        <end position="252"/>
    </location>
</feature>
<accession>A0A067MAB5</accession>
<evidence type="ECO:0000256" key="2">
    <source>
        <dbReference type="SAM" id="SignalP"/>
    </source>
</evidence>
<feature type="signal peptide" evidence="2">
    <location>
        <begin position="1"/>
        <end position="19"/>
    </location>
</feature>
<reference evidence="4" key="1">
    <citation type="journal article" date="2014" name="Proc. Natl. Acad. Sci. U.S.A.">
        <title>Extensive sampling of basidiomycete genomes demonstrates inadequacy of the white-rot/brown-rot paradigm for wood decay fungi.</title>
        <authorList>
            <person name="Riley R."/>
            <person name="Salamov A.A."/>
            <person name="Brown D.W."/>
            <person name="Nagy L.G."/>
            <person name="Floudas D."/>
            <person name="Held B.W."/>
            <person name="Levasseur A."/>
            <person name="Lombard V."/>
            <person name="Morin E."/>
            <person name="Otillar R."/>
            <person name="Lindquist E.A."/>
            <person name="Sun H."/>
            <person name="LaButti K.M."/>
            <person name="Schmutz J."/>
            <person name="Jabbour D."/>
            <person name="Luo H."/>
            <person name="Baker S.E."/>
            <person name="Pisabarro A.G."/>
            <person name="Walton J.D."/>
            <person name="Blanchette R.A."/>
            <person name="Henrissat B."/>
            <person name="Martin F."/>
            <person name="Cullen D."/>
            <person name="Hibbett D.S."/>
            <person name="Grigoriev I.V."/>
        </authorList>
    </citation>
    <scope>NUCLEOTIDE SEQUENCE [LARGE SCALE GENOMIC DNA]</scope>
    <source>
        <strain evidence="4">FD-172 SS1</strain>
    </source>
</reference>
<dbReference type="InParanoid" id="A0A067MAB5"/>
<feature type="compositionally biased region" description="Acidic residues" evidence="1">
    <location>
        <begin position="125"/>
        <end position="142"/>
    </location>
</feature>
<sequence>MRVFAPLALAFSLLVSVNGQAAPAAKPADKPLPRDYLEYLFWAVPQAQWVTGFGDVARQFNATDENAIAPLFDRVWYQLWRTSFAFYGAGAVDQGYIPSKSKASRAELELDSTYGALFSRMMDEEPEDDDGLDDDDDSEEPSTLDILARAAPPPIKKQPFSDEISSAIGNKSATILPSARNFSRTMIRYKSRFNVTERSVIIKYHRYFTRNYNIYINKTIAVIRPADAVKVRAAQKLIRQTFVDTIKAYRAK</sequence>
<evidence type="ECO:0000313" key="4">
    <source>
        <dbReference type="Proteomes" id="UP000027195"/>
    </source>
</evidence>
<proteinExistence type="predicted"/>
<dbReference type="Proteomes" id="UP000027195">
    <property type="component" value="Unassembled WGS sequence"/>
</dbReference>
<keyword evidence="4" id="KW-1185">Reference proteome</keyword>
<dbReference type="AlphaFoldDB" id="A0A067MAB5"/>
<keyword evidence="2" id="KW-0732">Signal</keyword>
<protein>
    <submittedName>
        <fullName evidence="3">Uncharacterized protein</fullName>
    </submittedName>
</protein>
<dbReference type="HOGENOM" id="CLU_1102633_0_0_1"/>
<gene>
    <name evidence="3" type="ORF">BOTBODRAFT_67407</name>
</gene>
<evidence type="ECO:0000256" key="1">
    <source>
        <dbReference type="SAM" id="MobiDB-lite"/>
    </source>
</evidence>
<feature type="region of interest" description="Disordered" evidence="1">
    <location>
        <begin position="125"/>
        <end position="148"/>
    </location>
</feature>
<dbReference type="EMBL" id="KL198050">
    <property type="protein sequence ID" value="KDQ12504.1"/>
    <property type="molecule type" value="Genomic_DNA"/>
</dbReference>